<dbReference type="Proteomes" id="UP000265520">
    <property type="component" value="Unassembled WGS sequence"/>
</dbReference>
<organism evidence="2 3">
    <name type="scientific">Trifolium medium</name>
    <dbReference type="NCBI Taxonomy" id="97028"/>
    <lineage>
        <taxon>Eukaryota</taxon>
        <taxon>Viridiplantae</taxon>
        <taxon>Streptophyta</taxon>
        <taxon>Embryophyta</taxon>
        <taxon>Tracheophyta</taxon>
        <taxon>Spermatophyta</taxon>
        <taxon>Magnoliopsida</taxon>
        <taxon>eudicotyledons</taxon>
        <taxon>Gunneridae</taxon>
        <taxon>Pentapetalae</taxon>
        <taxon>rosids</taxon>
        <taxon>fabids</taxon>
        <taxon>Fabales</taxon>
        <taxon>Fabaceae</taxon>
        <taxon>Papilionoideae</taxon>
        <taxon>50 kb inversion clade</taxon>
        <taxon>NPAAA clade</taxon>
        <taxon>Hologalegina</taxon>
        <taxon>IRL clade</taxon>
        <taxon>Trifolieae</taxon>
        <taxon>Trifolium</taxon>
    </lineage>
</organism>
<feature type="transmembrane region" description="Helical" evidence="1">
    <location>
        <begin position="20"/>
        <end position="46"/>
    </location>
</feature>
<evidence type="ECO:0008006" key="4">
    <source>
        <dbReference type="Google" id="ProtNLM"/>
    </source>
</evidence>
<name>A0A392NWX7_9FABA</name>
<keyword evidence="3" id="KW-1185">Reference proteome</keyword>
<dbReference type="AlphaFoldDB" id="A0A392NWX7"/>
<evidence type="ECO:0000313" key="2">
    <source>
        <dbReference type="EMBL" id="MCI03606.1"/>
    </source>
</evidence>
<evidence type="ECO:0000313" key="3">
    <source>
        <dbReference type="Proteomes" id="UP000265520"/>
    </source>
</evidence>
<accession>A0A392NWX7</accession>
<feature type="transmembrane region" description="Helical" evidence="1">
    <location>
        <begin position="58"/>
        <end position="78"/>
    </location>
</feature>
<protein>
    <recommendedName>
        <fullName evidence="4">Transmembrane protein</fullName>
    </recommendedName>
</protein>
<reference evidence="2 3" key="1">
    <citation type="journal article" date="2018" name="Front. Plant Sci.">
        <title>Red Clover (Trifolium pratense) and Zigzag Clover (T. medium) - A Picture of Genomic Similarities and Differences.</title>
        <authorList>
            <person name="Dluhosova J."/>
            <person name="Istvanek J."/>
            <person name="Nedelnik J."/>
            <person name="Repkova J."/>
        </authorList>
    </citation>
    <scope>NUCLEOTIDE SEQUENCE [LARGE SCALE GENOMIC DNA]</scope>
    <source>
        <strain evidence="3">cv. 10/8</strain>
        <tissue evidence="2">Leaf</tissue>
    </source>
</reference>
<keyword evidence="1" id="KW-0812">Transmembrane</keyword>
<sequence>MDAPPSLSVGKNPSPFRRPSPFPACVLSSAVVFFWFLGVWLGSRWVLVFRRCYGRLRLWIWVFMAVFGPFRFRVSWVVGGGHDG</sequence>
<keyword evidence="1" id="KW-1133">Transmembrane helix</keyword>
<comment type="caution">
    <text evidence="2">The sequence shown here is derived from an EMBL/GenBank/DDBJ whole genome shotgun (WGS) entry which is preliminary data.</text>
</comment>
<keyword evidence="1" id="KW-0472">Membrane</keyword>
<dbReference type="EMBL" id="LXQA010052728">
    <property type="protein sequence ID" value="MCI03606.1"/>
    <property type="molecule type" value="Genomic_DNA"/>
</dbReference>
<evidence type="ECO:0000256" key="1">
    <source>
        <dbReference type="SAM" id="Phobius"/>
    </source>
</evidence>
<proteinExistence type="predicted"/>